<dbReference type="PANTHER" id="PTHR32347:SF23">
    <property type="entry name" value="BLL5650 PROTEIN"/>
    <property type="match status" value="1"/>
</dbReference>
<evidence type="ECO:0000259" key="4">
    <source>
        <dbReference type="Pfam" id="PF01590"/>
    </source>
</evidence>
<dbReference type="Proteomes" id="UP000599578">
    <property type="component" value="Unassembled WGS sequence"/>
</dbReference>
<dbReference type="PANTHER" id="PTHR32347">
    <property type="entry name" value="EFFLUX SYSTEM COMPONENT YKNX-RELATED"/>
    <property type="match status" value="1"/>
</dbReference>
<accession>A0A917ZMX2</accession>
<dbReference type="InterPro" id="IPR003018">
    <property type="entry name" value="GAF"/>
</dbReference>
<evidence type="ECO:0000256" key="3">
    <source>
        <dbReference type="SAM" id="Coils"/>
    </source>
</evidence>
<sequence>MPEMLDNSPQSSPGQRGELAYLDQALWKRFHEARSTKEFAAAWLTLQCSMLPGVRAGVVVLNDRDGGACVPVASWPDGKQASPELASAAESALAAGKGVATHTDSGACAAYPILIDDRMRGVAAVDVDTRDEIVLRSLMRQLQWGCGWLEANLRRHGDLAGEGVGDDALLAVELAAQVLEAERFQQSATALVTELATRLGCERVSFGIRDGRHTRVLALSHSAQFGKAGNLTRAIAGAMDEAIDQQTTLLYPQPDAGETCVDRAHAELSRLGNGQQICTVPMADKGSWFGALTFDTSSAAGFSERQRDTMARAAAFVAPVVATRYREDRWIGYKLWRSLREQLSRLFGPRYLGRKLAALALLGLALFLTLATDVYRVRAAATLEGAIERVAVAPVAGFIAEAGVRAGDRVAQGELLFRIDDRDLRLEYLKWSSQKAQVERKLRDAMAQHERSEVSILRAQLDQANAQLSLVGEQIERTRVMAPFDGIVVSGDLSDQLGAPVERGQILFEIAPLDAYRVALQVPEGAISEIRSGQTGQLVLASMPDRALPIRIEGITPVSTAADGQNTFRVDASLLESAEFLRPGMQGAARIAVEERRLAWIWTHDLIDWLRLRVWSWWP</sequence>
<protein>
    <recommendedName>
        <fullName evidence="8">GAF domain protein</fullName>
    </recommendedName>
</protein>
<comment type="caution">
    <text evidence="6">The sequence shown here is derived from an EMBL/GenBank/DDBJ whole genome shotgun (WGS) entry which is preliminary data.</text>
</comment>
<evidence type="ECO:0000256" key="2">
    <source>
        <dbReference type="ARBA" id="ARBA00023054"/>
    </source>
</evidence>
<dbReference type="SUPFAM" id="SSF111369">
    <property type="entry name" value="HlyD-like secretion proteins"/>
    <property type="match status" value="1"/>
</dbReference>
<evidence type="ECO:0000313" key="7">
    <source>
        <dbReference type="Proteomes" id="UP000599578"/>
    </source>
</evidence>
<feature type="domain" description="CusB-like beta-barrel" evidence="5">
    <location>
        <begin position="519"/>
        <end position="592"/>
    </location>
</feature>
<dbReference type="InterPro" id="IPR029016">
    <property type="entry name" value="GAF-like_dom_sf"/>
</dbReference>
<comment type="subcellular location">
    <subcellularLocation>
        <location evidence="1">Cell envelope</location>
    </subcellularLocation>
</comment>
<dbReference type="GO" id="GO:0030313">
    <property type="term" value="C:cell envelope"/>
    <property type="evidence" value="ECO:0007669"/>
    <property type="project" value="UniProtKB-SubCell"/>
</dbReference>
<dbReference type="Gene3D" id="2.40.50.100">
    <property type="match status" value="1"/>
</dbReference>
<evidence type="ECO:0000256" key="1">
    <source>
        <dbReference type="ARBA" id="ARBA00004196"/>
    </source>
</evidence>
<dbReference type="InterPro" id="IPR050465">
    <property type="entry name" value="UPF0194_transport"/>
</dbReference>
<evidence type="ECO:0000259" key="5">
    <source>
        <dbReference type="Pfam" id="PF25954"/>
    </source>
</evidence>
<dbReference type="Pfam" id="PF01590">
    <property type="entry name" value="GAF"/>
    <property type="match status" value="1"/>
</dbReference>
<dbReference type="AlphaFoldDB" id="A0A917ZMX2"/>
<dbReference type="Gene3D" id="2.40.30.170">
    <property type="match status" value="1"/>
</dbReference>
<reference evidence="6 7" key="1">
    <citation type="journal article" date="2014" name="Int. J. Syst. Evol. Microbiol.">
        <title>Complete genome sequence of Corynebacterium casei LMG S-19264T (=DSM 44701T), isolated from a smear-ripened cheese.</title>
        <authorList>
            <consortium name="US DOE Joint Genome Institute (JGI-PGF)"/>
            <person name="Walter F."/>
            <person name="Albersmeier A."/>
            <person name="Kalinowski J."/>
            <person name="Ruckert C."/>
        </authorList>
    </citation>
    <scope>NUCLEOTIDE SEQUENCE [LARGE SCALE GENOMIC DNA]</scope>
    <source>
        <strain evidence="6 7">CGMCC 1.7286</strain>
    </source>
</reference>
<dbReference type="RefSeq" id="WP_188862508.1">
    <property type="nucleotide sequence ID" value="NZ_BMLT01000013.1"/>
</dbReference>
<keyword evidence="2 3" id="KW-0175">Coiled coil</keyword>
<evidence type="ECO:0000313" key="6">
    <source>
        <dbReference type="EMBL" id="GGO87564.1"/>
    </source>
</evidence>
<keyword evidence="7" id="KW-1185">Reference proteome</keyword>
<dbReference type="Pfam" id="PF25954">
    <property type="entry name" value="Beta-barrel_RND_2"/>
    <property type="match status" value="1"/>
</dbReference>
<feature type="domain" description="GAF" evidence="4">
    <location>
        <begin position="186"/>
        <end position="318"/>
    </location>
</feature>
<organism evidence="6 7">
    <name type="scientific">Marinobacterium nitratireducens</name>
    <dbReference type="NCBI Taxonomy" id="518897"/>
    <lineage>
        <taxon>Bacteria</taxon>
        <taxon>Pseudomonadati</taxon>
        <taxon>Pseudomonadota</taxon>
        <taxon>Gammaproteobacteria</taxon>
        <taxon>Oceanospirillales</taxon>
        <taxon>Oceanospirillaceae</taxon>
        <taxon>Marinobacterium</taxon>
    </lineage>
</organism>
<dbReference type="EMBL" id="BMLT01000013">
    <property type="protein sequence ID" value="GGO87564.1"/>
    <property type="molecule type" value="Genomic_DNA"/>
</dbReference>
<dbReference type="InterPro" id="IPR058792">
    <property type="entry name" value="Beta-barrel_RND_2"/>
</dbReference>
<dbReference type="SUPFAM" id="SSF55781">
    <property type="entry name" value="GAF domain-like"/>
    <property type="match status" value="1"/>
</dbReference>
<proteinExistence type="predicted"/>
<feature type="coiled-coil region" evidence="3">
    <location>
        <begin position="435"/>
        <end position="467"/>
    </location>
</feature>
<dbReference type="Gene3D" id="3.30.450.40">
    <property type="match status" value="1"/>
</dbReference>
<evidence type="ECO:0008006" key="8">
    <source>
        <dbReference type="Google" id="ProtNLM"/>
    </source>
</evidence>
<dbReference type="Gene3D" id="1.10.287.470">
    <property type="entry name" value="Helix hairpin bin"/>
    <property type="match status" value="1"/>
</dbReference>
<name>A0A917ZMX2_9GAMM</name>
<gene>
    <name evidence="6" type="ORF">GCM10011348_41050</name>
</gene>